<keyword evidence="2" id="KW-1185">Reference proteome</keyword>
<organism evidence="1 2">
    <name type="scientific">Schistosoma margrebowiei</name>
    <dbReference type="NCBI Taxonomy" id="48269"/>
    <lineage>
        <taxon>Eukaryota</taxon>
        <taxon>Metazoa</taxon>
        <taxon>Spiralia</taxon>
        <taxon>Lophotrochozoa</taxon>
        <taxon>Platyhelminthes</taxon>
        <taxon>Trematoda</taxon>
        <taxon>Digenea</taxon>
        <taxon>Strigeidida</taxon>
        <taxon>Schistosomatoidea</taxon>
        <taxon>Schistosomatidae</taxon>
        <taxon>Schistosoma</taxon>
    </lineage>
</organism>
<reference evidence="1 2" key="1">
    <citation type="submission" date="2018-11" db="EMBL/GenBank/DDBJ databases">
        <authorList>
            <consortium name="Pathogen Informatics"/>
        </authorList>
    </citation>
    <scope>NUCLEOTIDE SEQUENCE [LARGE SCALE GENOMIC DNA]</scope>
    <source>
        <strain evidence="1 2">Zambia</strain>
    </source>
</reference>
<protein>
    <submittedName>
        <fullName evidence="1">Uncharacterized protein</fullName>
    </submittedName>
</protein>
<proteinExistence type="predicted"/>
<gene>
    <name evidence="1" type="ORF">SMRZ_LOCUS7024</name>
</gene>
<dbReference type="AlphaFoldDB" id="A0A183LT99"/>
<evidence type="ECO:0000313" key="2">
    <source>
        <dbReference type="Proteomes" id="UP000277204"/>
    </source>
</evidence>
<evidence type="ECO:0000313" key="1">
    <source>
        <dbReference type="EMBL" id="VDO74305.1"/>
    </source>
</evidence>
<dbReference type="EMBL" id="UZAI01002744">
    <property type="protein sequence ID" value="VDO74305.1"/>
    <property type="molecule type" value="Genomic_DNA"/>
</dbReference>
<name>A0A183LT99_9TREM</name>
<accession>A0A183LT99</accession>
<sequence length="49" mass="5761">MFHFNNNLIIEYHCILSRISPSKNAWESVDRPPVYSSITHCLCKKCFNC</sequence>
<dbReference type="Proteomes" id="UP000277204">
    <property type="component" value="Unassembled WGS sequence"/>
</dbReference>